<dbReference type="AlphaFoldDB" id="A0A9P8ZXH4"/>
<sequence length="381" mass="43849">MSTAPSSPPRSPKKQELMDAPLHSIPSGQPSSRPGTDLRAQSGFSQPALPPLERRASAEETLPRLSSILNVPRTSPPQTYGLANRLETLKLSPSPDPSGTNDYVLTRHPCGPFVHDPITGYLNRERQERERREMNEHIRARSDKNMVPKSRHVLPFAPRRDTRQDYSLQSTVSPPRPLPQGPMGSNYDNRTVFPAFPPELLQKVQGGRIQKTRKSKDKTPHCNKRYTVEQKRFIRYLKCDCNVSWPIVRRQMAEMFPETDIEQRETQGVQGVYYRENKQLPALNMDTNIIRYLPNGHMASIEKGCREQKEKTMFGIVNLWPEDALAYSWVSEEHKQQARRTIEQRRKEREDARHQAIENGLWSETVPENSCACCCDNKRER</sequence>
<dbReference type="Proteomes" id="UP000758603">
    <property type="component" value="Unassembled WGS sequence"/>
</dbReference>
<dbReference type="GeneID" id="70136172"/>
<dbReference type="RefSeq" id="XP_045958393.1">
    <property type="nucleotide sequence ID" value="XM_046107281.1"/>
</dbReference>
<protein>
    <submittedName>
        <fullName evidence="2">Uncharacterized protein</fullName>
    </submittedName>
</protein>
<dbReference type="EMBL" id="JAGPXC010000004">
    <property type="protein sequence ID" value="KAH6654123.1"/>
    <property type="molecule type" value="Genomic_DNA"/>
</dbReference>
<name>A0A9P8ZXH4_9PEZI</name>
<comment type="caution">
    <text evidence="2">The sequence shown here is derived from an EMBL/GenBank/DDBJ whole genome shotgun (WGS) entry which is preliminary data.</text>
</comment>
<reference evidence="2" key="1">
    <citation type="journal article" date="2021" name="Nat. Commun.">
        <title>Genetic determinants of endophytism in the Arabidopsis root mycobiome.</title>
        <authorList>
            <person name="Mesny F."/>
            <person name="Miyauchi S."/>
            <person name="Thiergart T."/>
            <person name="Pickel B."/>
            <person name="Atanasova L."/>
            <person name="Karlsson M."/>
            <person name="Huettel B."/>
            <person name="Barry K.W."/>
            <person name="Haridas S."/>
            <person name="Chen C."/>
            <person name="Bauer D."/>
            <person name="Andreopoulos W."/>
            <person name="Pangilinan J."/>
            <person name="LaButti K."/>
            <person name="Riley R."/>
            <person name="Lipzen A."/>
            <person name="Clum A."/>
            <person name="Drula E."/>
            <person name="Henrissat B."/>
            <person name="Kohler A."/>
            <person name="Grigoriev I.V."/>
            <person name="Martin F.M."/>
            <person name="Hacquard S."/>
        </authorList>
    </citation>
    <scope>NUCLEOTIDE SEQUENCE</scope>
    <source>
        <strain evidence="2">MPI-SDFR-AT-0073</strain>
    </source>
</reference>
<proteinExistence type="predicted"/>
<feature type="compositionally biased region" description="Pro residues" evidence="1">
    <location>
        <begin position="1"/>
        <end position="10"/>
    </location>
</feature>
<gene>
    <name evidence="2" type="ORF">BKA67DRAFT_658446</name>
</gene>
<evidence type="ECO:0000313" key="3">
    <source>
        <dbReference type="Proteomes" id="UP000758603"/>
    </source>
</evidence>
<feature type="region of interest" description="Disordered" evidence="1">
    <location>
        <begin position="161"/>
        <end position="184"/>
    </location>
</feature>
<keyword evidence="3" id="KW-1185">Reference proteome</keyword>
<organism evidence="2 3">
    <name type="scientific">Truncatella angustata</name>
    <dbReference type="NCBI Taxonomy" id="152316"/>
    <lineage>
        <taxon>Eukaryota</taxon>
        <taxon>Fungi</taxon>
        <taxon>Dikarya</taxon>
        <taxon>Ascomycota</taxon>
        <taxon>Pezizomycotina</taxon>
        <taxon>Sordariomycetes</taxon>
        <taxon>Xylariomycetidae</taxon>
        <taxon>Amphisphaeriales</taxon>
        <taxon>Sporocadaceae</taxon>
        <taxon>Truncatella</taxon>
    </lineage>
</organism>
<evidence type="ECO:0000313" key="2">
    <source>
        <dbReference type="EMBL" id="KAH6654123.1"/>
    </source>
</evidence>
<dbReference type="OrthoDB" id="3921745at2759"/>
<evidence type="ECO:0000256" key="1">
    <source>
        <dbReference type="SAM" id="MobiDB-lite"/>
    </source>
</evidence>
<accession>A0A9P8ZXH4</accession>
<feature type="region of interest" description="Disordered" evidence="1">
    <location>
        <begin position="1"/>
        <end position="59"/>
    </location>
</feature>